<dbReference type="InterPro" id="IPR002156">
    <property type="entry name" value="RNaseH_domain"/>
</dbReference>
<dbReference type="AlphaFoldDB" id="A0A0R2AKM1"/>
<accession>A0A0R2AKM1</accession>
<organism evidence="2 3">
    <name type="scientific">Ligilactobacillus agilis DSM 20509</name>
    <dbReference type="NCBI Taxonomy" id="1423718"/>
    <lineage>
        <taxon>Bacteria</taxon>
        <taxon>Bacillati</taxon>
        <taxon>Bacillota</taxon>
        <taxon>Bacilli</taxon>
        <taxon>Lactobacillales</taxon>
        <taxon>Lactobacillaceae</taxon>
        <taxon>Ligilactobacillus</taxon>
    </lineage>
</organism>
<reference evidence="2 3" key="1">
    <citation type="journal article" date="2015" name="Genome Announc.">
        <title>Expanding the biotechnology potential of lactobacilli through comparative genomics of 213 strains and associated genera.</title>
        <authorList>
            <person name="Sun Z."/>
            <person name="Harris H.M."/>
            <person name="McCann A."/>
            <person name="Guo C."/>
            <person name="Argimon S."/>
            <person name="Zhang W."/>
            <person name="Yang X."/>
            <person name="Jeffery I.B."/>
            <person name="Cooney J.C."/>
            <person name="Kagawa T.F."/>
            <person name="Liu W."/>
            <person name="Song Y."/>
            <person name="Salvetti E."/>
            <person name="Wrobel A."/>
            <person name="Rasinkangas P."/>
            <person name="Parkhill J."/>
            <person name="Rea M.C."/>
            <person name="O'Sullivan O."/>
            <person name="Ritari J."/>
            <person name="Douillard F.P."/>
            <person name="Paul Ross R."/>
            <person name="Yang R."/>
            <person name="Briner A.E."/>
            <person name="Felis G.E."/>
            <person name="de Vos W.M."/>
            <person name="Barrangou R."/>
            <person name="Klaenhammer T.R."/>
            <person name="Caufield P.W."/>
            <person name="Cui Y."/>
            <person name="Zhang H."/>
            <person name="O'Toole P.W."/>
        </authorList>
    </citation>
    <scope>NUCLEOTIDE SEQUENCE [LARGE SCALE GENOMIC DNA]</scope>
    <source>
        <strain evidence="2 3">DSM 20509</strain>
    </source>
</reference>
<dbReference type="OrthoDB" id="7845843at2"/>
<feature type="domain" description="RNase H type-1" evidence="1">
    <location>
        <begin position="1"/>
        <end position="128"/>
    </location>
</feature>
<protein>
    <recommendedName>
        <fullName evidence="1">RNase H type-1 domain-containing protein</fullName>
    </recommendedName>
</protein>
<dbReference type="SUPFAM" id="SSF53098">
    <property type="entry name" value="Ribonuclease H-like"/>
    <property type="match status" value="1"/>
</dbReference>
<dbReference type="InterPro" id="IPR012337">
    <property type="entry name" value="RNaseH-like_sf"/>
</dbReference>
<dbReference type="PANTHER" id="PTHR47723:SF19">
    <property type="entry name" value="POLYNUCLEOTIDYL TRANSFERASE, RIBONUCLEASE H-LIKE SUPERFAMILY PROTEIN"/>
    <property type="match status" value="1"/>
</dbReference>
<gene>
    <name evidence="2" type="ORF">FC14_GL001757</name>
</gene>
<dbReference type="Pfam" id="PF13456">
    <property type="entry name" value="RVT_3"/>
    <property type="match status" value="1"/>
</dbReference>
<dbReference type="InterPro" id="IPR053151">
    <property type="entry name" value="RNase_H-like"/>
</dbReference>
<dbReference type="CDD" id="cd09279">
    <property type="entry name" value="RNase_HI_like"/>
    <property type="match status" value="1"/>
</dbReference>
<comment type="caution">
    <text evidence="2">The sequence shown here is derived from an EMBL/GenBank/DDBJ whole genome shotgun (WGS) entry which is preliminary data.</text>
</comment>
<sequence>MIKLYTDAASKNNLSSAGILLVHDKKQIQLSQPLAAGDNHQAEFQAAIAGFKQALSQFANEETVFFYSDSQLVIDSLNKNYSKHYQELLAELNSLIDSFKLVVWQWVPEKDNKGAHQLALQGLKKLTK</sequence>
<dbReference type="PROSITE" id="PS50879">
    <property type="entry name" value="RNASE_H_1"/>
    <property type="match status" value="1"/>
</dbReference>
<dbReference type="PATRIC" id="fig|1423718.3.peg.1824"/>
<dbReference type="GO" id="GO:0004523">
    <property type="term" value="F:RNA-DNA hybrid ribonuclease activity"/>
    <property type="evidence" value="ECO:0007669"/>
    <property type="project" value="InterPro"/>
</dbReference>
<evidence type="ECO:0000313" key="3">
    <source>
        <dbReference type="Proteomes" id="UP000051008"/>
    </source>
</evidence>
<dbReference type="GO" id="GO:0003676">
    <property type="term" value="F:nucleic acid binding"/>
    <property type="evidence" value="ECO:0007669"/>
    <property type="project" value="InterPro"/>
</dbReference>
<name>A0A0R2AKM1_9LACO</name>
<dbReference type="InterPro" id="IPR036397">
    <property type="entry name" value="RNaseH_sf"/>
</dbReference>
<keyword evidence="3" id="KW-1185">Reference proteome</keyword>
<proteinExistence type="predicted"/>
<dbReference type="Proteomes" id="UP000051008">
    <property type="component" value="Unassembled WGS sequence"/>
</dbReference>
<evidence type="ECO:0000259" key="1">
    <source>
        <dbReference type="PROSITE" id="PS50879"/>
    </source>
</evidence>
<dbReference type="Gene3D" id="3.30.420.10">
    <property type="entry name" value="Ribonuclease H-like superfamily/Ribonuclease H"/>
    <property type="match status" value="1"/>
</dbReference>
<dbReference type="PANTHER" id="PTHR47723">
    <property type="entry name" value="OS05G0353850 PROTEIN"/>
    <property type="match status" value="1"/>
</dbReference>
<dbReference type="RefSeq" id="WP_056976606.1">
    <property type="nucleotide sequence ID" value="NZ_AYYP01000029.1"/>
</dbReference>
<dbReference type="EMBL" id="AYYP01000029">
    <property type="protein sequence ID" value="KRM64617.1"/>
    <property type="molecule type" value="Genomic_DNA"/>
</dbReference>
<evidence type="ECO:0000313" key="2">
    <source>
        <dbReference type="EMBL" id="KRM64617.1"/>
    </source>
</evidence>